<gene>
    <name evidence="1" type="ORF">DPMN_123203</name>
</gene>
<proteinExistence type="predicted"/>
<protein>
    <submittedName>
        <fullName evidence="1">Uncharacterized protein</fullName>
    </submittedName>
</protein>
<comment type="caution">
    <text evidence="1">The sequence shown here is derived from an EMBL/GenBank/DDBJ whole genome shotgun (WGS) entry which is preliminary data.</text>
</comment>
<organism evidence="1 2">
    <name type="scientific">Dreissena polymorpha</name>
    <name type="common">Zebra mussel</name>
    <name type="synonym">Mytilus polymorpha</name>
    <dbReference type="NCBI Taxonomy" id="45954"/>
    <lineage>
        <taxon>Eukaryota</taxon>
        <taxon>Metazoa</taxon>
        <taxon>Spiralia</taxon>
        <taxon>Lophotrochozoa</taxon>
        <taxon>Mollusca</taxon>
        <taxon>Bivalvia</taxon>
        <taxon>Autobranchia</taxon>
        <taxon>Heteroconchia</taxon>
        <taxon>Euheterodonta</taxon>
        <taxon>Imparidentia</taxon>
        <taxon>Neoheterodontei</taxon>
        <taxon>Myida</taxon>
        <taxon>Dreissenoidea</taxon>
        <taxon>Dreissenidae</taxon>
        <taxon>Dreissena</taxon>
    </lineage>
</organism>
<dbReference type="EMBL" id="JAIWYP010000005">
    <property type="protein sequence ID" value="KAH3821439.1"/>
    <property type="molecule type" value="Genomic_DNA"/>
</dbReference>
<name>A0A9D4GQF0_DREPO</name>
<reference evidence="1" key="1">
    <citation type="journal article" date="2019" name="bioRxiv">
        <title>The Genome of the Zebra Mussel, Dreissena polymorpha: A Resource for Invasive Species Research.</title>
        <authorList>
            <person name="McCartney M.A."/>
            <person name="Auch B."/>
            <person name="Kono T."/>
            <person name="Mallez S."/>
            <person name="Zhang Y."/>
            <person name="Obille A."/>
            <person name="Becker A."/>
            <person name="Abrahante J.E."/>
            <person name="Garbe J."/>
            <person name="Badalamenti J.P."/>
            <person name="Herman A."/>
            <person name="Mangelson H."/>
            <person name="Liachko I."/>
            <person name="Sullivan S."/>
            <person name="Sone E.D."/>
            <person name="Koren S."/>
            <person name="Silverstein K.A.T."/>
            <person name="Beckman K.B."/>
            <person name="Gohl D.M."/>
        </authorList>
    </citation>
    <scope>NUCLEOTIDE SEQUENCE</scope>
    <source>
        <strain evidence="1">Duluth1</strain>
        <tissue evidence="1">Whole animal</tissue>
    </source>
</reference>
<evidence type="ECO:0000313" key="1">
    <source>
        <dbReference type="EMBL" id="KAH3821439.1"/>
    </source>
</evidence>
<dbReference type="Proteomes" id="UP000828390">
    <property type="component" value="Unassembled WGS sequence"/>
</dbReference>
<reference evidence="1" key="2">
    <citation type="submission" date="2020-11" db="EMBL/GenBank/DDBJ databases">
        <authorList>
            <person name="McCartney M.A."/>
            <person name="Auch B."/>
            <person name="Kono T."/>
            <person name="Mallez S."/>
            <person name="Becker A."/>
            <person name="Gohl D.M."/>
            <person name="Silverstein K.A.T."/>
            <person name="Koren S."/>
            <person name="Bechman K.B."/>
            <person name="Herman A."/>
            <person name="Abrahante J.E."/>
            <person name="Garbe J."/>
        </authorList>
    </citation>
    <scope>NUCLEOTIDE SEQUENCE</scope>
    <source>
        <strain evidence="1">Duluth1</strain>
        <tissue evidence="1">Whole animal</tissue>
    </source>
</reference>
<sequence>MSANTTIVGHLENNSCAIQVNYVLDKRTKAWYAIMFHDQVRFVHKGSRHKSDVVLEVR</sequence>
<dbReference type="AlphaFoldDB" id="A0A9D4GQF0"/>
<evidence type="ECO:0000313" key="2">
    <source>
        <dbReference type="Proteomes" id="UP000828390"/>
    </source>
</evidence>
<keyword evidence="2" id="KW-1185">Reference proteome</keyword>
<accession>A0A9D4GQF0</accession>